<dbReference type="Proteomes" id="UP000807504">
    <property type="component" value="Unassembled WGS sequence"/>
</dbReference>
<proteinExistence type="predicted"/>
<reference evidence="2" key="2">
    <citation type="submission" date="2020-06" db="EMBL/GenBank/DDBJ databases">
        <authorList>
            <person name="Sheffer M."/>
        </authorList>
    </citation>
    <scope>NUCLEOTIDE SEQUENCE</scope>
</reference>
<dbReference type="EMBL" id="JABXBU010000002">
    <property type="protein sequence ID" value="KAF8794276.1"/>
    <property type="molecule type" value="Genomic_DNA"/>
</dbReference>
<keyword evidence="2" id="KW-0378">Hydrolase</keyword>
<evidence type="ECO:0000313" key="3">
    <source>
        <dbReference type="Proteomes" id="UP000807504"/>
    </source>
</evidence>
<comment type="cofactor">
    <cofactor evidence="1">
        <name>Zn(2+)</name>
        <dbReference type="ChEBI" id="CHEBI:29105"/>
    </cofactor>
</comment>
<protein>
    <submittedName>
        <fullName evidence="2">Cytosolic carboxypeptidase 6 like protein</fullName>
    </submittedName>
</protein>
<dbReference type="PANTHER" id="PTHR12756">
    <property type="entry name" value="CYTOSOLIC CARBOXYPEPTIDASE"/>
    <property type="match status" value="1"/>
</dbReference>
<organism evidence="2 3">
    <name type="scientific">Argiope bruennichi</name>
    <name type="common">Wasp spider</name>
    <name type="synonym">Aranea bruennichi</name>
    <dbReference type="NCBI Taxonomy" id="94029"/>
    <lineage>
        <taxon>Eukaryota</taxon>
        <taxon>Metazoa</taxon>
        <taxon>Ecdysozoa</taxon>
        <taxon>Arthropoda</taxon>
        <taxon>Chelicerata</taxon>
        <taxon>Arachnida</taxon>
        <taxon>Araneae</taxon>
        <taxon>Araneomorphae</taxon>
        <taxon>Entelegynae</taxon>
        <taxon>Araneoidea</taxon>
        <taxon>Araneidae</taxon>
        <taxon>Argiope</taxon>
    </lineage>
</organism>
<keyword evidence="2" id="KW-0121">Carboxypeptidase</keyword>
<dbReference type="AlphaFoldDB" id="A0A8T0FU23"/>
<evidence type="ECO:0000313" key="2">
    <source>
        <dbReference type="EMBL" id="KAF8794276.1"/>
    </source>
</evidence>
<dbReference type="InterPro" id="IPR050821">
    <property type="entry name" value="Cytosolic_carboxypeptidase"/>
</dbReference>
<reference evidence="2" key="1">
    <citation type="journal article" date="2020" name="bioRxiv">
        <title>Chromosome-level reference genome of the European wasp spider Argiope bruennichi: a resource for studies on range expansion and evolutionary adaptation.</title>
        <authorList>
            <person name="Sheffer M.M."/>
            <person name="Hoppe A."/>
            <person name="Krehenwinkel H."/>
            <person name="Uhl G."/>
            <person name="Kuss A.W."/>
            <person name="Jensen L."/>
            <person name="Jensen C."/>
            <person name="Gillespie R.G."/>
            <person name="Hoff K.J."/>
            <person name="Prost S."/>
        </authorList>
    </citation>
    <scope>NUCLEOTIDE SEQUENCE</scope>
</reference>
<keyword evidence="3" id="KW-1185">Reference proteome</keyword>
<accession>A0A8T0FU23</accession>
<dbReference type="PANTHER" id="PTHR12756:SF9">
    <property type="entry name" value="CYTOSOLIC CARBOXYPEPTIDASE 6"/>
    <property type="match status" value="1"/>
</dbReference>
<evidence type="ECO:0000256" key="1">
    <source>
        <dbReference type="ARBA" id="ARBA00001947"/>
    </source>
</evidence>
<comment type="caution">
    <text evidence="2">The sequence shown here is derived from an EMBL/GenBank/DDBJ whole genome shotgun (WGS) entry which is preliminary data.</text>
</comment>
<dbReference type="GO" id="GO:0004180">
    <property type="term" value="F:carboxypeptidase activity"/>
    <property type="evidence" value="ECO:0007669"/>
    <property type="project" value="UniProtKB-KW"/>
</dbReference>
<keyword evidence="2" id="KW-0645">Protease</keyword>
<gene>
    <name evidence="2" type="ORF">HNY73_002273</name>
</gene>
<name>A0A8T0FU23_ARGBR</name>
<sequence>MPHSNAVGTNPVGKWVRIPSNCVFYYRCPEHGNRYVLSIVFAFDKEDDVYHFAFSYPYSYTRLQKYMESLESKQLPFFKREKIGETLRFSGFIWNLNVNQSIKQYHFYVLDERRL</sequence>